<sequence>MENLNLGFALAFAIGISLLLVFLRIVLSCWILPVLVRNELTRNGFRGPKPRFPTGNVTEIGRLRAASVPPAGSLKISHDIHSIAFPHFHLWQMTYGKVFVYWLGTEPFLYVTDPKFLQEMSLGTKGRGWGKPNVFRKDREPMFGSSLVMIDGDEWFHRRNILTPAFSPSNMKDMIRPMIESADRMLSRWAALINSGLEEIDVEKEITMTAGEIIAQSSFGISPTYGRPVLEKLRALQITLFKTNRFVGVPYGTFMYPKQTLMAKRLGKEIDDLLMTLIEERKRCHDDSVNMPKDLLGVLIRENKQGDCTTGNRSRNKKLTTRELVDECKTFFFGGHETTALALTWTLLLLAMHPEWQEQLREEITEVVGDGEIDETMLPALKKMGWVMNEVLRLYSPAPNVQRQAREDIRANRMTVPKGTNIWIDLVSMHRDRTLWGDDANEFNPERFKNDTCGGCKHRMGFLPFGFGGRMCIGRNFMVVEYKTLLTLILSRFSVSLSPSYRQCPSIMLSLRPAFGMPLVLRPLYTRSSKI</sequence>
<proteinExistence type="predicted"/>
<organism evidence="1 2">
    <name type="scientific">Melastoma candidum</name>
    <dbReference type="NCBI Taxonomy" id="119954"/>
    <lineage>
        <taxon>Eukaryota</taxon>
        <taxon>Viridiplantae</taxon>
        <taxon>Streptophyta</taxon>
        <taxon>Embryophyta</taxon>
        <taxon>Tracheophyta</taxon>
        <taxon>Spermatophyta</taxon>
        <taxon>Magnoliopsida</taxon>
        <taxon>eudicotyledons</taxon>
        <taxon>Gunneridae</taxon>
        <taxon>Pentapetalae</taxon>
        <taxon>rosids</taxon>
        <taxon>malvids</taxon>
        <taxon>Myrtales</taxon>
        <taxon>Melastomataceae</taxon>
        <taxon>Melastomatoideae</taxon>
        <taxon>Melastomateae</taxon>
        <taxon>Melastoma</taxon>
    </lineage>
</organism>
<name>A0ACB9MN05_9MYRT</name>
<reference evidence="2" key="1">
    <citation type="journal article" date="2023" name="Front. Plant Sci.">
        <title>Chromosomal-level genome assembly of Melastoma candidum provides insights into trichome evolution.</title>
        <authorList>
            <person name="Zhong Y."/>
            <person name="Wu W."/>
            <person name="Sun C."/>
            <person name="Zou P."/>
            <person name="Liu Y."/>
            <person name="Dai S."/>
            <person name="Zhou R."/>
        </authorList>
    </citation>
    <scope>NUCLEOTIDE SEQUENCE [LARGE SCALE GENOMIC DNA]</scope>
</reference>
<keyword evidence="2" id="KW-1185">Reference proteome</keyword>
<comment type="caution">
    <text evidence="1">The sequence shown here is derived from an EMBL/GenBank/DDBJ whole genome shotgun (WGS) entry which is preliminary data.</text>
</comment>
<gene>
    <name evidence="1" type="ORF">MLD38_030374</name>
</gene>
<evidence type="ECO:0000313" key="2">
    <source>
        <dbReference type="Proteomes" id="UP001057402"/>
    </source>
</evidence>
<dbReference type="Proteomes" id="UP001057402">
    <property type="component" value="Chromosome 9"/>
</dbReference>
<protein>
    <submittedName>
        <fullName evidence="1">Uncharacterized protein</fullName>
    </submittedName>
</protein>
<accession>A0ACB9MN05</accession>
<dbReference type="EMBL" id="CM042888">
    <property type="protein sequence ID" value="KAI4324932.1"/>
    <property type="molecule type" value="Genomic_DNA"/>
</dbReference>
<evidence type="ECO:0000313" key="1">
    <source>
        <dbReference type="EMBL" id="KAI4324932.1"/>
    </source>
</evidence>